<evidence type="ECO:0000256" key="1">
    <source>
        <dbReference type="SAM" id="MobiDB-lite"/>
    </source>
</evidence>
<feature type="compositionally biased region" description="Acidic residues" evidence="1">
    <location>
        <begin position="19"/>
        <end position="35"/>
    </location>
</feature>
<dbReference type="AlphaFoldDB" id="A0A814TBJ8"/>
<sequence>MKTIIEKLIERNKDNLSSNEDDTDDDDDEEDDEAESSAKGEDNGDNAELSEHTETPIRAQSVKSQRRQSTKSVNGKEKHEENAQAYFELEDDETALKYFKKYLVKSEESLKGSWSNTTIRDEQLPVVKFFRSLLTHNITAVVLSSSKSKDISNKDVWTNVLQAYVQMFTIATRTGDSSNEMTRVYFAAFCICQELYDMPDNLTNAFNLLFKGDSNGLQWKQLISLLPPDEWTVVLMRIAAHHISNDAWQDALEICRTLQDTIQKKETLKSAVNYGLLKLFQLHLVPDEKYRTNIMAVNIRSTNMSIFDRILLCRLIISFMEALEDETTANTFEKELLILQIEAWTIVDLETTNCIGHVLTKVEDHALASLYWNELQNIYNEMLPKFIVSRVYSTDSDFEQILRAVQEMNSDLFDNILSLAASYESIATYEEKDDNYEDAGGSFKKAIVI</sequence>
<dbReference type="Proteomes" id="UP000681722">
    <property type="component" value="Unassembled WGS sequence"/>
</dbReference>
<dbReference type="Proteomes" id="UP000677228">
    <property type="component" value="Unassembled WGS sequence"/>
</dbReference>
<dbReference type="Proteomes" id="UP000663829">
    <property type="component" value="Unassembled WGS sequence"/>
</dbReference>
<reference evidence="3" key="1">
    <citation type="submission" date="2021-02" db="EMBL/GenBank/DDBJ databases">
        <authorList>
            <person name="Nowell W R."/>
        </authorList>
    </citation>
    <scope>NUCLEOTIDE SEQUENCE</scope>
</reference>
<evidence type="ECO:0000313" key="2">
    <source>
        <dbReference type="EMBL" id="CAF1121601.1"/>
    </source>
</evidence>
<dbReference type="EMBL" id="CAJNOQ010007152">
    <property type="protein sequence ID" value="CAF1159460.1"/>
    <property type="molecule type" value="Genomic_DNA"/>
</dbReference>
<dbReference type="Proteomes" id="UP000682733">
    <property type="component" value="Unassembled WGS sequence"/>
</dbReference>
<evidence type="ECO:0000313" key="5">
    <source>
        <dbReference type="EMBL" id="CAF3922938.1"/>
    </source>
</evidence>
<evidence type="ECO:0000313" key="3">
    <source>
        <dbReference type="EMBL" id="CAF1159460.1"/>
    </source>
</evidence>
<gene>
    <name evidence="3" type="ORF">GPM918_LOCUS21601</name>
    <name evidence="2" type="ORF">OVA965_LOCUS20206</name>
    <name evidence="5" type="ORF">SRO942_LOCUS21598</name>
    <name evidence="4" type="ORF">TMI583_LOCUS20507</name>
</gene>
<name>A0A814TBJ8_9BILA</name>
<proteinExistence type="predicted"/>
<dbReference type="EMBL" id="CAJOBC010007152">
    <property type="protein sequence ID" value="CAF3922938.1"/>
    <property type="molecule type" value="Genomic_DNA"/>
</dbReference>
<organism evidence="3 6">
    <name type="scientific">Didymodactylos carnosus</name>
    <dbReference type="NCBI Taxonomy" id="1234261"/>
    <lineage>
        <taxon>Eukaryota</taxon>
        <taxon>Metazoa</taxon>
        <taxon>Spiralia</taxon>
        <taxon>Gnathifera</taxon>
        <taxon>Rotifera</taxon>
        <taxon>Eurotatoria</taxon>
        <taxon>Bdelloidea</taxon>
        <taxon>Philodinida</taxon>
        <taxon>Philodinidae</taxon>
        <taxon>Didymodactylos</taxon>
    </lineage>
</organism>
<feature type="region of interest" description="Disordered" evidence="1">
    <location>
        <begin position="1"/>
        <end position="79"/>
    </location>
</feature>
<comment type="caution">
    <text evidence="3">The sequence shown here is derived from an EMBL/GenBank/DDBJ whole genome shotgun (WGS) entry which is preliminary data.</text>
</comment>
<dbReference type="EMBL" id="CAJNOK010010664">
    <property type="protein sequence ID" value="CAF1121601.1"/>
    <property type="molecule type" value="Genomic_DNA"/>
</dbReference>
<dbReference type="EMBL" id="CAJOBA010017480">
    <property type="protein sequence ID" value="CAF3895791.1"/>
    <property type="molecule type" value="Genomic_DNA"/>
</dbReference>
<evidence type="ECO:0000313" key="4">
    <source>
        <dbReference type="EMBL" id="CAF3895791.1"/>
    </source>
</evidence>
<accession>A0A814TBJ8</accession>
<evidence type="ECO:0000313" key="6">
    <source>
        <dbReference type="Proteomes" id="UP000663829"/>
    </source>
</evidence>
<protein>
    <submittedName>
        <fullName evidence="3">Uncharacterized protein</fullName>
    </submittedName>
</protein>
<feature type="compositionally biased region" description="Basic and acidic residues" evidence="1">
    <location>
        <begin position="1"/>
        <end position="14"/>
    </location>
</feature>
<keyword evidence="6" id="KW-1185">Reference proteome</keyword>